<dbReference type="PANTHER" id="PTHR14969:SF13">
    <property type="entry name" value="AT30094P"/>
    <property type="match status" value="1"/>
</dbReference>
<dbReference type="InterPro" id="IPR000326">
    <property type="entry name" value="PAP2/HPO"/>
</dbReference>
<comment type="caution">
    <text evidence="3">The sequence shown here is derived from an EMBL/GenBank/DDBJ whole genome shotgun (WGS) entry which is preliminary data.</text>
</comment>
<dbReference type="SMART" id="SM00014">
    <property type="entry name" value="acidPPc"/>
    <property type="match status" value="1"/>
</dbReference>
<keyword evidence="1" id="KW-0812">Transmembrane</keyword>
<organism evidence="3 4">
    <name type="scientific">Novosphingobium kunmingense</name>
    <dbReference type="NCBI Taxonomy" id="1211806"/>
    <lineage>
        <taxon>Bacteria</taxon>
        <taxon>Pseudomonadati</taxon>
        <taxon>Pseudomonadota</taxon>
        <taxon>Alphaproteobacteria</taxon>
        <taxon>Sphingomonadales</taxon>
        <taxon>Sphingomonadaceae</taxon>
        <taxon>Novosphingobium</taxon>
    </lineage>
</organism>
<feature type="transmembrane region" description="Helical" evidence="1">
    <location>
        <begin position="162"/>
        <end position="181"/>
    </location>
</feature>
<dbReference type="Gene3D" id="1.20.144.10">
    <property type="entry name" value="Phosphatidic acid phosphatase type 2/haloperoxidase"/>
    <property type="match status" value="1"/>
</dbReference>
<feature type="transmembrane region" description="Helical" evidence="1">
    <location>
        <begin position="219"/>
        <end position="238"/>
    </location>
</feature>
<dbReference type="Pfam" id="PF01569">
    <property type="entry name" value="PAP2"/>
    <property type="match status" value="1"/>
</dbReference>
<feature type="transmembrane region" description="Helical" evidence="1">
    <location>
        <begin position="94"/>
        <end position="115"/>
    </location>
</feature>
<feature type="transmembrane region" description="Helical" evidence="1">
    <location>
        <begin position="193"/>
        <end position="213"/>
    </location>
</feature>
<dbReference type="InterPro" id="IPR036938">
    <property type="entry name" value="PAP2/HPO_sf"/>
</dbReference>
<reference evidence="3 4" key="1">
    <citation type="submission" date="2017-11" db="EMBL/GenBank/DDBJ databases">
        <title>Genomic Encyclopedia of Type Strains, Phase III (KMG-III): the genomes of soil and plant-associated and newly described type strains.</title>
        <authorList>
            <person name="Whitman W."/>
        </authorList>
    </citation>
    <scope>NUCLEOTIDE SEQUENCE [LARGE SCALE GENOMIC DNA]</scope>
    <source>
        <strain evidence="3 4">CGMCC 1.12274</strain>
    </source>
</reference>
<dbReference type="EMBL" id="PHUF01000002">
    <property type="protein sequence ID" value="PKB25733.1"/>
    <property type="molecule type" value="Genomic_DNA"/>
</dbReference>
<keyword evidence="4" id="KW-1185">Reference proteome</keyword>
<proteinExistence type="predicted"/>
<evidence type="ECO:0000259" key="2">
    <source>
        <dbReference type="SMART" id="SM00014"/>
    </source>
</evidence>
<keyword evidence="1" id="KW-0472">Membrane</keyword>
<dbReference type="Proteomes" id="UP000232587">
    <property type="component" value="Unassembled WGS sequence"/>
</dbReference>
<dbReference type="SUPFAM" id="SSF48317">
    <property type="entry name" value="Acid phosphatase/Vanadium-dependent haloperoxidase"/>
    <property type="match status" value="1"/>
</dbReference>
<evidence type="ECO:0000313" key="3">
    <source>
        <dbReference type="EMBL" id="PKB25733.1"/>
    </source>
</evidence>
<dbReference type="AlphaFoldDB" id="A0A2N0I3I4"/>
<evidence type="ECO:0000256" key="1">
    <source>
        <dbReference type="SAM" id="Phobius"/>
    </source>
</evidence>
<feature type="transmembrane region" description="Helical" evidence="1">
    <location>
        <begin position="37"/>
        <end position="55"/>
    </location>
</feature>
<gene>
    <name evidence="3" type="ORF">B0I00_0940</name>
</gene>
<feature type="transmembrane region" description="Helical" evidence="1">
    <location>
        <begin position="122"/>
        <end position="142"/>
    </location>
</feature>
<sequence length="273" mass="28591">MAFLPRCARMNVATQPTGPTETIVIPARGWQITPSHALLVGALCWAGFALVAWAVHSNAAAAFDAAGLRFWRNSRDLGWAGGKASLEAVRDVTALGGVTLRIAFTMAALAALLFLRMRREAVLLLLTLLSGLAVGLTLKALVGRPRPDLVPHLEYAGGLSFPSGHSFNSALGMIAVALAFATFSRRRSVRWTIIGSAVVASMAVAFSRVMLGVHFPTDVIAGWLGGAGWAFLAAAVLARPARRIADHNAAAIEAATPGAMAEIKPPTAAPDPR</sequence>
<dbReference type="CDD" id="cd03392">
    <property type="entry name" value="PAP2_like_2"/>
    <property type="match status" value="1"/>
</dbReference>
<accession>A0A2N0I3I4</accession>
<keyword evidence="1" id="KW-1133">Transmembrane helix</keyword>
<feature type="domain" description="Phosphatidic acid phosphatase type 2/haloperoxidase" evidence="2">
    <location>
        <begin position="121"/>
        <end position="234"/>
    </location>
</feature>
<name>A0A2N0I3I4_9SPHN</name>
<dbReference type="PANTHER" id="PTHR14969">
    <property type="entry name" value="SPHINGOSINE-1-PHOSPHATE PHOSPHOHYDROLASE"/>
    <property type="match status" value="1"/>
</dbReference>
<protein>
    <submittedName>
        <fullName evidence="3">Undecaprenyl-diphosphatase</fullName>
    </submittedName>
</protein>
<evidence type="ECO:0000313" key="4">
    <source>
        <dbReference type="Proteomes" id="UP000232587"/>
    </source>
</evidence>